<evidence type="ECO:0000259" key="4">
    <source>
        <dbReference type="PROSITE" id="PS51659"/>
    </source>
</evidence>
<dbReference type="PROSITE" id="PS51659">
    <property type="entry name" value="GT23"/>
    <property type="match status" value="1"/>
</dbReference>
<dbReference type="AlphaFoldDB" id="A0A7M7PBE7"/>
<dbReference type="KEGG" id="spu:100889005"/>
<protein>
    <recommendedName>
        <fullName evidence="4">GT23 domain-containing protein</fullName>
    </recommendedName>
</protein>
<dbReference type="Pfam" id="PF19745">
    <property type="entry name" value="FUT8_N_cat"/>
    <property type="match status" value="1"/>
</dbReference>
<sequence>MNTLYKLLLTITLALLISIFIVFERQISPRYTQPMKSSKKDSTRLRISAKEQRWKQNELRKLSYLIQQRLHFLQNPPDCRKAKKILCTFKKTSGFGSKVHHLSFCMLMAYGSGRTLILESGEGWAYFKEGWDKCFRPFSETCLHGTGETTAFNKWPIPDGNESIQVVELPLIVKFMETNEKPVFLPWAVPEDISERLRRVHSKPHIWWIGQIITYILKPQPQTQSLIDNKTTALGFAHPIVGIHVRRTDKLVREATYHGIEEYMDHVKKYYQELEKRKAVSVRRVFLATDEVGLLYEAQNKYPDYLFVSDNNISQSANVSLRRSEESLMGIIVDLHLLARSDFLVCTCSSNICRLAYEMMQHSNLDASKKLHCVDRRYYWHGENIKLKTAKMPVYEGAENFHLHGV</sequence>
<keyword evidence="6" id="KW-1185">Reference proteome</keyword>
<keyword evidence="1 3" id="KW-0328">Glycosyltransferase</keyword>
<dbReference type="InParanoid" id="A0A7M7PBE7"/>
<dbReference type="EnsemblMetazoa" id="XM_030992782">
    <property type="protein sequence ID" value="XP_030848642"/>
    <property type="gene ID" value="LOC100889005"/>
</dbReference>
<dbReference type="InterPro" id="IPR027350">
    <property type="entry name" value="GT23_dom"/>
</dbReference>
<organism evidence="5 6">
    <name type="scientific">Strongylocentrotus purpuratus</name>
    <name type="common">Purple sea urchin</name>
    <dbReference type="NCBI Taxonomy" id="7668"/>
    <lineage>
        <taxon>Eukaryota</taxon>
        <taxon>Metazoa</taxon>
        <taxon>Echinodermata</taxon>
        <taxon>Eleutherozoa</taxon>
        <taxon>Echinozoa</taxon>
        <taxon>Echinoidea</taxon>
        <taxon>Euechinoidea</taxon>
        <taxon>Echinacea</taxon>
        <taxon>Camarodonta</taxon>
        <taxon>Echinidea</taxon>
        <taxon>Strongylocentrotidae</taxon>
        <taxon>Strongylocentrotus</taxon>
    </lineage>
</organism>
<evidence type="ECO:0000256" key="2">
    <source>
        <dbReference type="ARBA" id="ARBA00022679"/>
    </source>
</evidence>
<evidence type="ECO:0000313" key="5">
    <source>
        <dbReference type="EnsemblMetazoa" id="XP_030848642"/>
    </source>
</evidence>
<dbReference type="GO" id="GO:0046921">
    <property type="term" value="F:alpha-(1-&gt;6)-fucosyltransferase activity"/>
    <property type="evidence" value="ECO:0000318"/>
    <property type="project" value="GO_Central"/>
</dbReference>
<keyword evidence="2 3" id="KW-0808">Transferase</keyword>
<dbReference type="GO" id="GO:0006487">
    <property type="term" value="P:protein N-linked glycosylation"/>
    <property type="evidence" value="ECO:0000318"/>
    <property type="project" value="GO_Central"/>
</dbReference>
<evidence type="ECO:0000256" key="1">
    <source>
        <dbReference type="ARBA" id="ARBA00022676"/>
    </source>
</evidence>
<dbReference type="FunFam" id="3.40.50.11350:FF:000016">
    <property type="entry name" value="Uncharacterized protein"/>
    <property type="match status" value="1"/>
</dbReference>
<evidence type="ECO:0000313" key="6">
    <source>
        <dbReference type="Proteomes" id="UP000007110"/>
    </source>
</evidence>
<dbReference type="RefSeq" id="XP_030848642.1">
    <property type="nucleotide sequence ID" value="XM_030992782.1"/>
</dbReference>
<dbReference type="OrthoDB" id="2014825at2759"/>
<feature type="domain" description="GT23" evidence="4">
    <location>
        <begin position="81"/>
        <end position="374"/>
    </location>
</feature>
<evidence type="ECO:0000256" key="3">
    <source>
        <dbReference type="PROSITE-ProRule" id="PRU00992"/>
    </source>
</evidence>
<reference evidence="5" key="2">
    <citation type="submission" date="2021-01" db="UniProtKB">
        <authorList>
            <consortium name="EnsemblMetazoa"/>
        </authorList>
    </citation>
    <scope>IDENTIFICATION</scope>
</reference>
<accession>A0A7M7PBE7</accession>
<dbReference type="PANTHER" id="PTHR13132:SF29">
    <property type="entry name" value="ALPHA-(1,6)-FUCOSYLTRANSFERASE"/>
    <property type="match status" value="1"/>
</dbReference>
<dbReference type="CDD" id="cd11300">
    <property type="entry name" value="Fut8_like"/>
    <property type="match status" value="1"/>
</dbReference>
<comment type="similarity">
    <text evidence="3">Belongs to the glycosyltransferase 23 family.</text>
</comment>
<name>A0A7M7PBE7_STRPU</name>
<reference evidence="6" key="1">
    <citation type="submission" date="2015-02" db="EMBL/GenBank/DDBJ databases">
        <title>Genome sequencing for Strongylocentrotus purpuratus.</title>
        <authorList>
            <person name="Murali S."/>
            <person name="Liu Y."/>
            <person name="Vee V."/>
            <person name="English A."/>
            <person name="Wang M."/>
            <person name="Skinner E."/>
            <person name="Han Y."/>
            <person name="Muzny D.M."/>
            <person name="Worley K.C."/>
            <person name="Gibbs R.A."/>
        </authorList>
    </citation>
    <scope>NUCLEOTIDE SEQUENCE</scope>
</reference>
<dbReference type="RefSeq" id="XP_030848641.1">
    <property type="nucleotide sequence ID" value="XM_030992781.1"/>
</dbReference>
<dbReference type="OMA" id="TSKWHYT"/>
<dbReference type="Gene3D" id="3.40.50.11350">
    <property type="match status" value="1"/>
</dbReference>
<dbReference type="Proteomes" id="UP000007110">
    <property type="component" value="Unassembled WGS sequence"/>
</dbReference>
<dbReference type="GeneID" id="100889005"/>
<dbReference type="EnsemblMetazoa" id="XM_030992781">
    <property type="protein sequence ID" value="XP_030848641"/>
    <property type="gene ID" value="LOC100889005"/>
</dbReference>
<feature type="region of interest" description="Important for donor substrate binding" evidence="3">
    <location>
        <begin position="246"/>
        <end position="247"/>
    </location>
</feature>
<proteinExistence type="inferred from homology"/>
<dbReference type="PANTHER" id="PTHR13132">
    <property type="entry name" value="ALPHA- 1,6 -FUCOSYLTRANSFERASE"/>
    <property type="match status" value="1"/>
</dbReference>
<dbReference type="InterPro" id="IPR045573">
    <property type="entry name" value="Fut8_N_cat"/>
</dbReference>